<dbReference type="GeneID" id="93591267"/>
<protein>
    <recommendedName>
        <fullName evidence="2">Dynamin N-terminal domain-containing protein</fullName>
    </recommendedName>
</protein>
<dbReference type="EMBL" id="SAEB01000012">
    <property type="protein sequence ID" value="RVD81079.1"/>
    <property type="molecule type" value="Genomic_DNA"/>
</dbReference>
<feature type="compositionally biased region" description="Polar residues" evidence="1">
    <location>
        <begin position="10"/>
        <end position="19"/>
    </location>
</feature>
<dbReference type="SUPFAM" id="SSF52540">
    <property type="entry name" value="P-loop containing nucleoside triphosphate hydrolases"/>
    <property type="match status" value="1"/>
</dbReference>
<dbReference type="Proteomes" id="UP000283090">
    <property type="component" value="Unassembled WGS sequence"/>
</dbReference>
<dbReference type="OrthoDB" id="5324770at2759"/>
<dbReference type="InterPro" id="IPR045063">
    <property type="entry name" value="Dynamin_N"/>
</dbReference>
<proteinExistence type="predicted"/>
<dbReference type="PANTHER" id="PTHR36681">
    <property type="entry name" value="NUCLEAR GTPASE, GERMINAL CENTER-ASSOCIATED, TANDEM DUPLICATE 3"/>
    <property type="match status" value="1"/>
</dbReference>
<gene>
    <name evidence="3" type="ORF">DFL_008956</name>
</gene>
<comment type="caution">
    <text evidence="3">The sequence shown here is derived from an EMBL/GenBank/DDBJ whole genome shotgun (WGS) entry which is preliminary data.</text>
</comment>
<dbReference type="Pfam" id="PF00350">
    <property type="entry name" value="Dynamin_N"/>
    <property type="match status" value="1"/>
</dbReference>
<feature type="domain" description="Dynamin N-terminal" evidence="2">
    <location>
        <begin position="222"/>
        <end position="439"/>
    </location>
</feature>
<feature type="region of interest" description="Disordered" evidence="1">
    <location>
        <begin position="1"/>
        <end position="55"/>
    </location>
</feature>
<dbReference type="InterPro" id="IPR027417">
    <property type="entry name" value="P-loop_NTPase"/>
</dbReference>
<dbReference type="PANTHER" id="PTHR36681:SF3">
    <property type="entry name" value="NUCLEAR GTPASE, GERMINAL CENTER-ASSOCIATED, TANDEM DUPLICATE 3"/>
    <property type="match status" value="1"/>
</dbReference>
<sequence length="833" mass="94069">MVELSRDAPSVTTYASQMGTRPEDMYQAQSQYPSELSQQSSPPHPHHPLYPPPSSNFYLPIISSSSEGNPEEKAFNMVNLQKTLAPQTSLASLGGEVGDLHLSGGRVVTAIAAGQKRKMLDNQPQRESPQVSKMETTSKGVVNPLECERAKERARKGQFAVHSELSAGGILQSQLSSCKGLLEDLGKILGKLPGNRQDAHAKDIQEDIKKFLSCGIEGGGIVGFLGEVGGGKSTLLNALLDLEDFIPTGDEGKCMPIILEFARSKEGLEPFTLDVKYVTKAQLQEDAELWFGEIYVEDAKLQRPTTREAKAISRRFNHLFPGAKWSTLSDVYDQIDKLFAEDEALKRGDGLIHGMDEEECGGRLRDLTVSFSKDRPTEPERWPLVDKIRIYLDSKILNTGAVLADIPGIDDDGTRVKVMQKYLSGVQDIIIVTELKNIFADNVDTLKKIGYEGVTFLDGRSRGVIVTNHLDEYTPKQAKALFKKNKPFMDSFDKAADDLKHAQNQLSFANRGDRKREKAQMAALAQQHEKTLEEICSAILDDFIEPQATVTFGSTIPTDDISWQVFRVDPIAYTKSKKDDNTFLDHVRDDMNIQQMVEFQDYIGATAYPRQFRLAVFRMREAQSIIANLIFWSSCEVKLPIIIQSTLETNIRHSVVKLEAEMDAVRVEICQNISKSLANAYAHVEITVYEATEKAQYKITHMTETINTMRFVCRAGGEIEGTDWNFKLLEEVRERMCDLWKDTITFTVQMMNTFQTRYYESMEAIEIHFTKLINEQEIDNTLKTAFKNLVTKEFLNARSRMVEMCRDNVREIHNMFRHGARTFLRTDTLKELM</sequence>
<evidence type="ECO:0000256" key="1">
    <source>
        <dbReference type="SAM" id="MobiDB-lite"/>
    </source>
</evidence>
<name>A0A436ZQB1_ARTFL</name>
<dbReference type="STRING" id="97331.A0A436ZQB1"/>
<feature type="compositionally biased region" description="Low complexity" evidence="1">
    <location>
        <begin position="29"/>
        <end position="41"/>
    </location>
</feature>
<evidence type="ECO:0000313" key="3">
    <source>
        <dbReference type="EMBL" id="RVD81079.1"/>
    </source>
</evidence>
<dbReference type="RefSeq" id="XP_067486623.1">
    <property type="nucleotide sequence ID" value="XM_067638767.1"/>
</dbReference>
<evidence type="ECO:0000313" key="4">
    <source>
        <dbReference type="Proteomes" id="UP000283090"/>
    </source>
</evidence>
<accession>A0A436ZQB1</accession>
<dbReference type="Gene3D" id="3.40.50.300">
    <property type="entry name" value="P-loop containing nucleotide triphosphate hydrolases"/>
    <property type="match status" value="1"/>
</dbReference>
<evidence type="ECO:0000259" key="2">
    <source>
        <dbReference type="Pfam" id="PF00350"/>
    </source>
</evidence>
<dbReference type="VEuPathDB" id="FungiDB:DFL_008956"/>
<reference evidence="3 4" key="1">
    <citation type="submission" date="2019-01" db="EMBL/GenBank/DDBJ databases">
        <title>Intercellular communication is required for trap formation in the nematode-trapping fungus Duddingtonia flagrans.</title>
        <authorList>
            <person name="Youssar L."/>
            <person name="Wernet V."/>
            <person name="Hensel N."/>
            <person name="Hildebrandt H.-G."/>
            <person name="Fischer R."/>
        </authorList>
    </citation>
    <scope>NUCLEOTIDE SEQUENCE [LARGE SCALE GENOMIC DNA]</scope>
    <source>
        <strain evidence="3 4">CBS H-5679</strain>
    </source>
</reference>
<dbReference type="AlphaFoldDB" id="A0A436ZQB1"/>
<keyword evidence="4" id="KW-1185">Reference proteome</keyword>
<organism evidence="3 4">
    <name type="scientific">Arthrobotrys flagrans</name>
    <name type="common">Nematode-trapping fungus</name>
    <name type="synonym">Trichothecium flagrans</name>
    <dbReference type="NCBI Taxonomy" id="97331"/>
    <lineage>
        <taxon>Eukaryota</taxon>
        <taxon>Fungi</taxon>
        <taxon>Dikarya</taxon>
        <taxon>Ascomycota</taxon>
        <taxon>Pezizomycotina</taxon>
        <taxon>Orbiliomycetes</taxon>
        <taxon>Orbiliales</taxon>
        <taxon>Orbiliaceae</taxon>
        <taxon>Arthrobotrys</taxon>
    </lineage>
</organism>